<dbReference type="GeneID" id="68098993"/>
<dbReference type="PRINTS" id="PR00935">
    <property type="entry name" value="BAND41"/>
</dbReference>
<name>A0AA88KGR4_NAELO</name>
<dbReference type="EMBL" id="PYSW02000028">
    <property type="protein sequence ID" value="KAG2379422.1"/>
    <property type="molecule type" value="Genomic_DNA"/>
</dbReference>
<dbReference type="InterPro" id="IPR019749">
    <property type="entry name" value="Band_41_domain"/>
</dbReference>
<dbReference type="PANTHER" id="PTHR24111:SF0">
    <property type="entry name" value="LEUCINE-RICH REPEAT-CONTAINING PROTEIN"/>
    <property type="match status" value="1"/>
</dbReference>
<dbReference type="InterPro" id="IPR014352">
    <property type="entry name" value="FERM/acyl-CoA-bd_prot_sf"/>
</dbReference>
<dbReference type="SMART" id="SM00295">
    <property type="entry name" value="B41"/>
    <property type="match status" value="1"/>
</dbReference>
<dbReference type="SMART" id="SM00368">
    <property type="entry name" value="LRR_RI"/>
    <property type="match status" value="6"/>
</dbReference>
<dbReference type="Gene3D" id="3.10.20.90">
    <property type="entry name" value="Phosphatidylinositol 3-kinase Catalytic Subunit, Chain A, domain 1"/>
    <property type="match status" value="1"/>
</dbReference>
<gene>
    <name evidence="3" type="ORF">C9374_006539</name>
</gene>
<dbReference type="InterPro" id="IPR018979">
    <property type="entry name" value="FERM_N"/>
</dbReference>
<evidence type="ECO:0000313" key="3">
    <source>
        <dbReference type="EMBL" id="KAG2379422.1"/>
    </source>
</evidence>
<sequence length="843" mass="95476">MSNNNKRILLTIKVLGGESSKKIAISSDETVQVLFDKMCEKLNISEKKYFGICEQIYDDLNAPLDRFLSFEKTIEAEGITELSELKFQIKHIKRPKGFTDSIAEELFFKQIQYNIVNEVYPCPEKIAVLLASLTVQILFGDHDTNKHRIGYLNKVGLNVFLPRTVSRHDYAYWQERIFNLHVAHHGLSKKKAMRKYIDIASTIPYFGMSFFEVKDESGTELLLGVAEDGVFFFNSQNLKLVHTLPFDLLSSWHLTDDGVDICFYENDEVHTISILTPPLKRTMIVSLIDEYYALLPEKMKSDRVKPNQPKPFLLNDSSLYLDPVQRTFLGRFGSRLEYLKGYYMECCALGKEVPVRKFCQAIDKCIDNDEIYKDVDLSFSGITDNNITFFTKSLLKAIEYKPERNFPWKENMDLESINLGGNSVKVGLGCILDLLRQLKRLKHLDLSDNVLGDDGTVELAQTLTIAADIRSIALFNCMIGNKGLQALYESLKWKKNLAVLNLGKNEFNGQNMAEFGKFLSGNLSIAELDLSYSSNIDQKGIEVLLKSLENNKRVQKLNLAGMPLGSKGGLKVAALLEVNHNIKELLLYDAKLTPEVFLKIGRACRTNLSLEILDMSRNSVGKGADKNTVRETLLFLAQPNSGLRELMLRENQLDFAYGEIVAESLRSNKTLVKLDISNNNITKNGAIHENWGETIRKFQTKILDFTNCGLKASAFLDIISAATSNQYVEELHLAENDPKEGLKGLEAFLAKTQLKILDLRNLKINDAIFEKMGLALKNNTMLDTLDLSENEITKEGIMEFLQNLESKTSIKNLILQHNYIEESEKPNIAKQILESTPIENITL</sequence>
<dbReference type="PROSITE" id="PS50057">
    <property type="entry name" value="FERM_3"/>
    <property type="match status" value="1"/>
</dbReference>
<dbReference type="CDD" id="cd01765">
    <property type="entry name" value="FERM_F0_F1"/>
    <property type="match status" value="1"/>
</dbReference>
<dbReference type="CDD" id="cd14473">
    <property type="entry name" value="FERM_B-lobe"/>
    <property type="match status" value="1"/>
</dbReference>
<keyword evidence="4" id="KW-1185">Reference proteome</keyword>
<dbReference type="InterPro" id="IPR011993">
    <property type="entry name" value="PH-like_dom_sf"/>
</dbReference>
<dbReference type="InterPro" id="IPR032675">
    <property type="entry name" value="LRR_dom_sf"/>
</dbReference>
<dbReference type="InterPro" id="IPR001611">
    <property type="entry name" value="Leu-rich_rpt"/>
</dbReference>
<dbReference type="Proteomes" id="UP000816034">
    <property type="component" value="Unassembled WGS sequence"/>
</dbReference>
<dbReference type="InterPro" id="IPR000299">
    <property type="entry name" value="FERM_domain"/>
</dbReference>
<dbReference type="Gene3D" id="2.30.29.30">
    <property type="entry name" value="Pleckstrin-homology domain (PH domain)/Phosphotyrosine-binding domain (PTB)"/>
    <property type="match status" value="1"/>
</dbReference>
<keyword evidence="1" id="KW-0677">Repeat</keyword>
<comment type="caution">
    <text evidence="3">The sequence shown here is derived from an EMBL/GenBank/DDBJ whole genome shotgun (WGS) entry which is preliminary data.</text>
</comment>
<evidence type="ECO:0000313" key="4">
    <source>
        <dbReference type="Proteomes" id="UP000816034"/>
    </source>
</evidence>
<feature type="domain" description="FERM" evidence="2">
    <location>
        <begin position="8"/>
        <end position="299"/>
    </location>
</feature>
<dbReference type="Pfam" id="PF00373">
    <property type="entry name" value="FERM_M"/>
    <property type="match status" value="1"/>
</dbReference>
<dbReference type="SUPFAM" id="SSF54236">
    <property type="entry name" value="Ubiquitin-like"/>
    <property type="match status" value="1"/>
</dbReference>
<evidence type="ECO:0000256" key="1">
    <source>
        <dbReference type="ARBA" id="ARBA00022737"/>
    </source>
</evidence>
<dbReference type="RefSeq" id="XP_044546684.1">
    <property type="nucleotide sequence ID" value="XM_044696410.1"/>
</dbReference>
<dbReference type="InterPro" id="IPR052201">
    <property type="entry name" value="LRR-containing_regulator"/>
</dbReference>
<reference evidence="3 4" key="1">
    <citation type="journal article" date="2018" name="BMC Genomics">
        <title>The genome of Naegleria lovaniensis, the basis for a comparative approach to unravel pathogenicity factors of the human pathogenic amoeba N. fowleri.</title>
        <authorList>
            <person name="Liechti N."/>
            <person name="Schurch N."/>
            <person name="Bruggmann R."/>
            <person name="Wittwer M."/>
        </authorList>
    </citation>
    <scope>NUCLEOTIDE SEQUENCE [LARGE SCALE GENOMIC DNA]</scope>
    <source>
        <strain evidence="3 4">ATCC 30569</strain>
    </source>
</reference>
<dbReference type="InterPro" id="IPR019748">
    <property type="entry name" value="FERM_central"/>
</dbReference>
<organism evidence="3 4">
    <name type="scientific">Naegleria lovaniensis</name>
    <name type="common">Amoeba</name>
    <dbReference type="NCBI Taxonomy" id="51637"/>
    <lineage>
        <taxon>Eukaryota</taxon>
        <taxon>Discoba</taxon>
        <taxon>Heterolobosea</taxon>
        <taxon>Tetramitia</taxon>
        <taxon>Eutetramitia</taxon>
        <taxon>Vahlkampfiidae</taxon>
        <taxon>Naegleria</taxon>
    </lineage>
</organism>
<dbReference type="PANTHER" id="PTHR24111">
    <property type="entry name" value="LEUCINE-RICH REPEAT-CONTAINING PROTEIN 34"/>
    <property type="match status" value="1"/>
</dbReference>
<dbReference type="Gene3D" id="1.20.80.10">
    <property type="match status" value="1"/>
</dbReference>
<dbReference type="InterPro" id="IPR029071">
    <property type="entry name" value="Ubiquitin-like_domsf"/>
</dbReference>
<dbReference type="Pfam" id="PF13516">
    <property type="entry name" value="LRR_6"/>
    <property type="match status" value="3"/>
</dbReference>
<dbReference type="Pfam" id="PF09379">
    <property type="entry name" value="FERM_N"/>
    <property type="match status" value="1"/>
</dbReference>
<proteinExistence type="predicted"/>
<accession>A0AA88KGR4</accession>
<dbReference type="SUPFAM" id="SSF52047">
    <property type="entry name" value="RNI-like"/>
    <property type="match status" value="2"/>
</dbReference>
<dbReference type="InterPro" id="IPR035963">
    <property type="entry name" value="FERM_2"/>
</dbReference>
<dbReference type="AlphaFoldDB" id="A0AA88KGR4"/>
<dbReference type="SUPFAM" id="SSF47031">
    <property type="entry name" value="Second domain of FERM"/>
    <property type="match status" value="1"/>
</dbReference>
<evidence type="ECO:0000259" key="2">
    <source>
        <dbReference type="PROSITE" id="PS50057"/>
    </source>
</evidence>
<protein>
    <recommendedName>
        <fullName evidence="2">FERM domain-containing protein</fullName>
    </recommendedName>
</protein>
<dbReference type="Gene3D" id="3.80.10.10">
    <property type="entry name" value="Ribonuclease Inhibitor"/>
    <property type="match status" value="4"/>
</dbReference>